<dbReference type="InterPro" id="IPR025178">
    <property type="entry name" value="Lnb_N"/>
</dbReference>
<evidence type="ECO:0000313" key="5">
    <source>
        <dbReference type="Proteomes" id="UP000283522"/>
    </source>
</evidence>
<dbReference type="Pfam" id="PF13387">
    <property type="entry name" value="Lnb_N"/>
    <property type="match status" value="1"/>
</dbReference>
<feature type="domain" description="Lnb N-terminal periplasmic" evidence="2">
    <location>
        <begin position="25"/>
        <end position="164"/>
    </location>
</feature>
<keyword evidence="1" id="KW-1133">Transmembrane helix</keyword>
<dbReference type="EMBL" id="QXML01000003">
    <property type="protein sequence ID" value="RIW16156.1"/>
    <property type="molecule type" value="Genomic_DNA"/>
</dbReference>
<name>A0A418PSV0_9BACT</name>
<keyword evidence="1" id="KW-0812">Transmembrane</keyword>
<gene>
    <name evidence="4" type="ORF">D0X99_07240</name>
</gene>
<dbReference type="AlphaFoldDB" id="A0A418PSV0"/>
<reference evidence="4 5" key="1">
    <citation type="submission" date="2018-09" db="EMBL/GenBank/DDBJ databases">
        <authorList>
            <person name="Wang X."/>
            <person name="Du Z."/>
        </authorList>
    </citation>
    <scope>NUCLEOTIDE SEQUENCE [LARGE SCALE GENOMIC DNA]</scope>
    <source>
        <strain evidence="4 5">N3</strain>
    </source>
</reference>
<evidence type="ECO:0000256" key="1">
    <source>
        <dbReference type="SAM" id="Phobius"/>
    </source>
</evidence>
<feature type="transmembrane region" description="Helical" evidence="1">
    <location>
        <begin position="313"/>
        <end position="332"/>
    </location>
</feature>
<comment type="caution">
    <text evidence="4">The sequence shown here is derived from an EMBL/GenBank/DDBJ whole genome shotgun (WGS) entry which is preliminary data.</text>
</comment>
<evidence type="ECO:0000313" key="4">
    <source>
        <dbReference type="EMBL" id="RIW16156.1"/>
    </source>
</evidence>
<evidence type="ECO:0000259" key="3">
    <source>
        <dbReference type="Pfam" id="PF25221"/>
    </source>
</evidence>
<proteinExistence type="predicted"/>
<dbReference type="OrthoDB" id="319167at2"/>
<keyword evidence="1" id="KW-0472">Membrane</keyword>
<feature type="transmembrane region" description="Helical" evidence="1">
    <location>
        <begin position="344"/>
        <end position="363"/>
    </location>
</feature>
<evidence type="ECO:0000259" key="2">
    <source>
        <dbReference type="Pfam" id="PF13387"/>
    </source>
</evidence>
<dbReference type="InterPro" id="IPR057436">
    <property type="entry name" value="5TMH_Lnb"/>
</dbReference>
<dbReference type="Pfam" id="PF25221">
    <property type="entry name" value="5TMH_Lnb"/>
    <property type="match status" value="1"/>
</dbReference>
<protein>
    <submittedName>
        <fullName evidence="4">DUF4105 domain-containing protein</fullName>
    </submittedName>
</protein>
<accession>A0A418PSV0</accession>
<feature type="transmembrane region" description="Helical" evidence="1">
    <location>
        <begin position="288"/>
        <end position="307"/>
    </location>
</feature>
<feature type="transmembrane region" description="Helical" evidence="1">
    <location>
        <begin position="369"/>
        <end position="386"/>
    </location>
</feature>
<dbReference type="Proteomes" id="UP000283522">
    <property type="component" value="Unassembled WGS sequence"/>
</dbReference>
<feature type="domain" description="Lnb-like transmembrane" evidence="3">
    <location>
        <begin position="251"/>
        <end position="386"/>
    </location>
</feature>
<keyword evidence="5" id="KW-1185">Reference proteome</keyword>
<organism evidence="4 5">
    <name type="scientific">Algoriphagus lacus</name>
    <dbReference type="NCBI Taxonomy" id="2056311"/>
    <lineage>
        <taxon>Bacteria</taxon>
        <taxon>Pseudomonadati</taxon>
        <taxon>Bacteroidota</taxon>
        <taxon>Cytophagia</taxon>
        <taxon>Cytophagales</taxon>
        <taxon>Cyclobacteriaceae</taxon>
        <taxon>Algoriphagus</taxon>
    </lineage>
</organism>
<dbReference type="RefSeq" id="WP_119477015.1">
    <property type="nucleotide sequence ID" value="NZ_QXML01000003.1"/>
</dbReference>
<sequence length="396" mass="45798">MAIKNKIVYLFFFLIFMGLAPAKAQVYEISLLTCEPGDQLYSSFGHSAIRVREIGSEGQDLVFNFGTFDFQTPNFYGKFATGKLDYMLSVTTYADFILEYDYYKRDVREQVLALSSDQIDYLLQHLWAQYDPARRFYRYDFFFNNCATKIRDAFEIAIGDALVWDDSVKVEEKTFRTLIDEYVYPLPWADLGIDLALGSVIDRDATEREEQFLPDYMEAAFAKATIQGDGPSRPLVRESRVILEYPEKESSMDFLNPYVIFWGVAVLFTLITFIGYKRKRLFIGFDLGLFSILGVLGIVVAFLWFLTDHSATKWNWNILWAFPGHLALVWGLTRKELQPWVRKYLLFALIMADAAVVFWILGWQSLHPSLIPILLVIILRTNYLYYNLGGKSLKAA</sequence>
<feature type="transmembrane region" description="Helical" evidence="1">
    <location>
        <begin position="258"/>
        <end position="276"/>
    </location>
</feature>